<proteinExistence type="predicted"/>
<evidence type="ECO:0000313" key="3">
    <source>
        <dbReference type="EMBL" id="SPR97620.1"/>
    </source>
</evidence>
<dbReference type="RefSeq" id="WP_181925782.1">
    <property type="nucleotide sequence ID" value="NZ_LS483233.1"/>
</dbReference>
<evidence type="ECO:0000313" key="4">
    <source>
        <dbReference type="Proteomes" id="UP000256805"/>
    </source>
</evidence>
<dbReference type="Proteomes" id="UP000256805">
    <property type="component" value="Unassembled WGS sequence"/>
</dbReference>
<keyword evidence="1" id="KW-0238">DNA-binding</keyword>
<accession>A0A375J0E7</accession>
<dbReference type="Gene3D" id="1.10.150.130">
    <property type="match status" value="1"/>
</dbReference>
<reference evidence="3 4" key="1">
    <citation type="submission" date="2018-01" db="EMBL/GenBank/DDBJ databases">
        <authorList>
            <person name="Gaut B.S."/>
            <person name="Morton B.R."/>
            <person name="Clegg M.T."/>
            <person name="Duvall M.R."/>
        </authorList>
    </citation>
    <scope>NUCLEOTIDE SEQUENCE [LARGE SCALE GENOMIC DNA]</scope>
    <source>
        <strain evidence="3">Cupriavidus taiwanensis cmp 52</strain>
    </source>
</reference>
<dbReference type="InterPro" id="IPR053876">
    <property type="entry name" value="Phage_int_M"/>
</dbReference>
<gene>
    <name evidence="3" type="ORF">CBM2634_A180040</name>
</gene>
<feature type="domain" description="Phage integrase central" evidence="2">
    <location>
        <begin position="1"/>
        <end position="45"/>
    </location>
</feature>
<protein>
    <recommendedName>
        <fullName evidence="2">Phage integrase central domain-containing protein</fullName>
    </recommendedName>
</protein>
<sequence length="183" mass="20698">MARNWHATQKGSWNEVYAGKVLASLENDVFPTLGSTAIADIRAPAGDAALNFAMSAWHLHDWLWADLSEDSNGVDDLSAALDGGIKTKADFIRAIYRRCPAVRVCRVIATAGKHVKVDTFPEPSLRTRMEHKHDHRRRWQIDLKGVSTPASTVFKEAFRFWEDLLSQLAIIEDPGFQRERRGW</sequence>
<dbReference type="AlphaFoldDB" id="A0A375J0E7"/>
<dbReference type="Pfam" id="PF22022">
    <property type="entry name" value="Phage_int_M"/>
    <property type="match status" value="1"/>
</dbReference>
<name>A0A375J0E7_9BURK</name>
<evidence type="ECO:0000256" key="1">
    <source>
        <dbReference type="ARBA" id="ARBA00023125"/>
    </source>
</evidence>
<dbReference type="GO" id="GO:0003677">
    <property type="term" value="F:DNA binding"/>
    <property type="evidence" value="ECO:0007669"/>
    <property type="project" value="UniProtKB-KW"/>
</dbReference>
<dbReference type="EMBL" id="OVTA01000010">
    <property type="protein sequence ID" value="SPR97620.1"/>
    <property type="molecule type" value="Genomic_DNA"/>
</dbReference>
<evidence type="ECO:0000259" key="2">
    <source>
        <dbReference type="Pfam" id="PF22022"/>
    </source>
</evidence>
<dbReference type="InterPro" id="IPR010998">
    <property type="entry name" value="Integrase_recombinase_N"/>
</dbReference>
<organism evidence="3 4">
    <name type="scientific">Cupriavidus taiwanensis</name>
    <dbReference type="NCBI Taxonomy" id="164546"/>
    <lineage>
        <taxon>Bacteria</taxon>
        <taxon>Pseudomonadati</taxon>
        <taxon>Pseudomonadota</taxon>
        <taxon>Betaproteobacteria</taxon>
        <taxon>Burkholderiales</taxon>
        <taxon>Burkholderiaceae</taxon>
        <taxon>Cupriavidus</taxon>
    </lineage>
</organism>